<evidence type="ECO:0000256" key="1">
    <source>
        <dbReference type="SAM" id="MobiDB-lite"/>
    </source>
</evidence>
<reference evidence="4" key="1">
    <citation type="submission" date="2016-06" db="UniProtKB">
        <authorList>
            <consortium name="WormBaseParasite"/>
        </authorList>
    </citation>
    <scope>IDENTIFICATION</scope>
</reference>
<gene>
    <name evidence="2" type="ORF">SSLN_LOCUS329</name>
</gene>
<evidence type="ECO:0000313" key="4">
    <source>
        <dbReference type="WBParaSite" id="SSLN_0000034601-mRNA-1"/>
    </source>
</evidence>
<sequence>MWNRRSNHLNIKIEDAQGRRLDHTPLQSGDLDRLLEPSQAVESIPSQLPLQNTEAEMARRDPGHGSPGTDRNTQHPRHAEASVSAMERPLDANSGALTEHFRSISSRPSAIFDAAIERMQQLEINTDLDLSPSLQETIRAVQELLGGKHQEPTRSLLRFTSPTAPTCHLPHNALPGDLSFATGRLTHRSDRLEEGKWTTEIVGEADRSKNPVARARIPVLQNQKVERSEAGVAFAIRNDLVGRLPCLPLGIDYRLVNLCLPFQGDNFAGDQGDPRCQWLDGALLRHLQNDNVTVEIRWYQLHNGIQSTTLDVLGRAHLQQQDWFDDNDADISNALREKSHLHKANIDIRTDATKPAFFRSRHIVQQRLWEMQDAWMVRKVEELQGCSPNFPFGFLKVGSSQRSHSLTLAVWNVRSLLDNPRSSDEAKNKLYEELHALPATVPKAD</sequence>
<dbReference type="WBParaSite" id="SSLN_0000034601-mRNA-1">
    <property type="protein sequence ID" value="SSLN_0000034601-mRNA-1"/>
    <property type="gene ID" value="SSLN_0000034601"/>
</dbReference>
<protein>
    <submittedName>
        <fullName evidence="2 4">Uncharacterized protein</fullName>
    </submittedName>
</protein>
<evidence type="ECO:0000313" key="3">
    <source>
        <dbReference type="Proteomes" id="UP000275846"/>
    </source>
</evidence>
<proteinExistence type="predicted"/>
<name>A0A183S7Y1_SCHSO</name>
<feature type="region of interest" description="Disordered" evidence="1">
    <location>
        <begin position="41"/>
        <end position="83"/>
    </location>
</feature>
<reference evidence="2 3" key="2">
    <citation type="submission" date="2018-11" db="EMBL/GenBank/DDBJ databases">
        <authorList>
            <consortium name="Pathogen Informatics"/>
        </authorList>
    </citation>
    <scope>NUCLEOTIDE SEQUENCE [LARGE SCALE GENOMIC DNA]</scope>
    <source>
        <strain evidence="2 3">NST_G2</strain>
    </source>
</reference>
<feature type="compositionally biased region" description="Polar residues" evidence="1">
    <location>
        <begin position="41"/>
        <end position="54"/>
    </location>
</feature>
<keyword evidence="3" id="KW-1185">Reference proteome</keyword>
<dbReference type="Proteomes" id="UP000275846">
    <property type="component" value="Unassembled WGS sequence"/>
</dbReference>
<dbReference type="OrthoDB" id="410381at2759"/>
<evidence type="ECO:0000313" key="2">
    <source>
        <dbReference type="EMBL" id="VDL85428.1"/>
    </source>
</evidence>
<dbReference type="AlphaFoldDB" id="A0A183S7Y1"/>
<organism evidence="4">
    <name type="scientific">Schistocephalus solidus</name>
    <name type="common">Tapeworm</name>
    <dbReference type="NCBI Taxonomy" id="70667"/>
    <lineage>
        <taxon>Eukaryota</taxon>
        <taxon>Metazoa</taxon>
        <taxon>Spiralia</taxon>
        <taxon>Lophotrochozoa</taxon>
        <taxon>Platyhelminthes</taxon>
        <taxon>Cestoda</taxon>
        <taxon>Eucestoda</taxon>
        <taxon>Diphyllobothriidea</taxon>
        <taxon>Diphyllobothriidae</taxon>
        <taxon>Schistocephalus</taxon>
    </lineage>
</organism>
<accession>A0A183S7Y1</accession>
<dbReference type="EMBL" id="UYSU01000211">
    <property type="protein sequence ID" value="VDL85428.1"/>
    <property type="molecule type" value="Genomic_DNA"/>
</dbReference>